<sequence>MSLSNDMLVIDFIFWNDTPNGLLKNLESKELLKCPLPDLCRSQLLIDESQKTGKTKTADKASDIVKCIPQLNDLDLFLSPLKVTAKKHSTEAELPVDSSSNLAVICASKDLTFLRGGLGDFCVPGALFAGANVPKDTQLKVDRMSKNDNDQEFEELLRFLPIEEKQKSAVSSEAAHNLKACRVPISFSRMPFTIGSERSHTRMPSFPNIVVIVNTHDFGKEMLISQRSSYQKILAMEKGGAQVVECEIDLPVDLTFSAAICLV</sequence>
<reference evidence="1 2" key="1">
    <citation type="journal article" date="2020" name="IScience">
        <title>Genome Sequencing of the Endangered Kingdonia uniflora (Circaeasteraceae, Ranunculales) Reveals Potential Mechanisms of Evolutionary Specialization.</title>
        <authorList>
            <person name="Sun Y."/>
            <person name="Deng T."/>
            <person name="Zhang A."/>
            <person name="Moore M.J."/>
            <person name="Landis J.B."/>
            <person name="Lin N."/>
            <person name="Zhang H."/>
            <person name="Zhang X."/>
            <person name="Huang J."/>
            <person name="Zhang X."/>
            <person name="Sun H."/>
            <person name="Wang H."/>
        </authorList>
    </citation>
    <scope>NUCLEOTIDE SEQUENCE [LARGE SCALE GENOMIC DNA]</scope>
    <source>
        <strain evidence="1">TB1705</strain>
        <tissue evidence="1">Leaf</tissue>
    </source>
</reference>
<dbReference type="Proteomes" id="UP000541444">
    <property type="component" value="Unassembled WGS sequence"/>
</dbReference>
<name>A0A7J7PAF1_9MAGN</name>
<keyword evidence="2" id="KW-1185">Reference proteome</keyword>
<gene>
    <name evidence="1" type="ORF">GIB67_010847</name>
</gene>
<proteinExistence type="predicted"/>
<evidence type="ECO:0000313" key="1">
    <source>
        <dbReference type="EMBL" id="KAF6176399.1"/>
    </source>
</evidence>
<dbReference type="EMBL" id="JACGCM010000105">
    <property type="protein sequence ID" value="KAF6176399.1"/>
    <property type="molecule type" value="Genomic_DNA"/>
</dbReference>
<evidence type="ECO:0000313" key="2">
    <source>
        <dbReference type="Proteomes" id="UP000541444"/>
    </source>
</evidence>
<feature type="non-terminal residue" evidence="1">
    <location>
        <position position="1"/>
    </location>
</feature>
<protein>
    <submittedName>
        <fullName evidence="1">Uncharacterized protein</fullName>
    </submittedName>
</protein>
<dbReference type="PANTHER" id="PTHR35764">
    <property type="entry name" value="PROTEIN SHORTAGE IN CHIASMATA 1"/>
    <property type="match status" value="1"/>
</dbReference>
<dbReference type="OrthoDB" id="2018152at2759"/>
<comment type="caution">
    <text evidence="1">The sequence shown here is derived from an EMBL/GenBank/DDBJ whole genome shotgun (WGS) entry which is preliminary data.</text>
</comment>
<dbReference type="GO" id="GO:0000712">
    <property type="term" value="P:resolution of meiotic recombination intermediates"/>
    <property type="evidence" value="ECO:0007669"/>
    <property type="project" value="TreeGrafter"/>
</dbReference>
<dbReference type="InterPro" id="IPR038824">
    <property type="entry name" value="SHOC1-like"/>
</dbReference>
<accession>A0A7J7PAF1</accession>
<organism evidence="1 2">
    <name type="scientific">Kingdonia uniflora</name>
    <dbReference type="NCBI Taxonomy" id="39325"/>
    <lineage>
        <taxon>Eukaryota</taxon>
        <taxon>Viridiplantae</taxon>
        <taxon>Streptophyta</taxon>
        <taxon>Embryophyta</taxon>
        <taxon>Tracheophyta</taxon>
        <taxon>Spermatophyta</taxon>
        <taxon>Magnoliopsida</taxon>
        <taxon>Ranunculales</taxon>
        <taxon>Circaeasteraceae</taxon>
        <taxon>Kingdonia</taxon>
    </lineage>
</organism>
<dbReference type="AlphaFoldDB" id="A0A7J7PAF1"/>
<dbReference type="PANTHER" id="PTHR35764:SF1">
    <property type="entry name" value="PROTEIN SHORTAGE IN CHIASMATA 1"/>
    <property type="match status" value="1"/>
</dbReference>